<gene>
    <name evidence="4" type="ORF">ENS19_00260</name>
</gene>
<protein>
    <submittedName>
        <fullName evidence="4">GNAT family N-acetyltransferase</fullName>
    </submittedName>
</protein>
<name>A0A7C3FBH3_9CREN</name>
<dbReference type="PROSITE" id="PS51186">
    <property type="entry name" value="GNAT"/>
    <property type="match status" value="1"/>
</dbReference>
<evidence type="ECO:0000256" key="2">
    <source>
        <dbReference type="ARBA" id="ARBA00023315"/>
    </source>
</evidence>
<dbReference type="SUPFAM" id="SSF55729">
    <property type="entry name" value="Acyl-CoA N-acyltransferases (Nat)"/>
    <property type="match status" value="1"/>
</dbReference>
<accession>A0A7C3FBH3</accession>
<evidence type="ECO:0000259" key="3">
    <source>
        <dbReference type="PROSITE" id="PS51186"/>
    </source>
</evidence>
<dbReference type="GO" id="GO:0016747">
    <property type="term" value="F:acyltransferase activity, transferring groups other than amino-acyl groups"/>
    <property type="evidence" value="ECO:0007669"/>
    <property type="project" value="InterPro"/>
</dbReference>
<evidence type="ECO:0000313" key="4">
    <source>
        <dbReference type="EMBL" id="HFK19701.1"/>
    </source>
</evidence>
<keyword evidence="2" id="KW-0012">Acyltransferase</keyword>
<proteinExistence type="predicted"/>
<dbReference type="EMBL" id="DSTX01000001">
    <property type="protein sequence ID" value="HFK19701.1"/>
    <property type="molecule type" value="Genomic_DNA"/>
</dbReference>
<comment type="caution">
    <text evidence="4">The sequence shown here is derived from an EMBL/GenBank/DDBJ whole genome shotgun (WGS) entry which is preliminary data.</text>
</comment>
<dbReference type="Gene3D" id="3.40.630.30">
    <property type="match status" value="1"/>
</dbReference>
<dbReference type="Pfam" id="PF00583">
    <property type="entry name" value="Acetyltransf_1"/>
    <property type="match status" value="1"/>
</dbReference>
<dbReference type="PANTHER" id="PTHR43877">
    <property type="entry name" value="AMINOALKYLPHOSPHONATE N-ACETYLTRANSFERASE-RELATED-RELATED"/>
    <property type="match status" value="1"/>
</dbReference>
<dbReference type="InterPro" id="IPR016181">
    <property type="entry name" value="Acyl_CoA_acyltransferase"/>
</dbReference>
<feature type="domain" description="N-acetyltransferase" evidence="3">
    <location>
        <begin position="11"/>
        <end position="171"/>
    </location>
</feature>
<dbReference type="CDD" id="cd04301">
    <property type="entry name" value="NAT_SF"/>
    <property type="match status" value="1"/>
</dbReference>
<reference evidence="4" key="1">
    <citation type="journal article" date="2020" name="mSystems">
        <title>Genome- and Community-Level Interaction Insights into Carbon Utilization and Element Cycling Functions of Hydrothermarchaeota in Hydrothermal Sediment.</title>
        <authorList>
            <person name="Zhou Z."/>
            <person name="Liu Y."/>
            <person name="Xu W."/>
            <person name="Pan J."/>
            <person name="Luo Z.H."/>
            <person name="Li M."/>
        </authorList>
    </citation>
    <scope>NUCLEOTIDE SEQUENCE [LARGE SCALE GENOMIC DNA]</scope>
    <source>
        <strain evidence="4">SpSt-468</strain>
    </source>
</reference>
<dbReference type="PANTHER" id="PTHR43877:SF2">
    <property type="entry name" value="AMINOALKYLPHOSPHONATE N-ACETYLTRANSFERASE-RELATED"/>
    <property type="match status" value="1"/>
</dbReference>
<dbReference type="InterPro" id="IPR000182">
    <property type="entry name" value="GNAT_dom"/>
</dbReference>
<keyword evidence="1 4" id="KW-0808">Transferase</keyword>
<dbReference type="AlphaFoldDB" id="A0A7C3FBH3"/>
<evidence type="ECO:0000256" key="1">
    <source>
        <dbReference type="ARBA" id="ARBA00022679"/>
    </source>
</evidence>
<organism evidence="4">
    <name type="scientific">Candidatus Methanomethylicus mesodigestus</name>
    <dbReference type="NCBI Taxonomy" id="1867258"/>
    <lineage>
        <taxon>Archaea</taxon>
        <taxon>Thermoproteota</taxon>
        <taxon>Methanosuratincolia</taxon>
        <taxon>Candidatus Methanomethylicales</taxon>
        <taxon>Candidatus Methanomethylicaceae</taxon>
        <taxon>Candidatus Methanomethylicus</taxon>
    </lineage>
</organism>
<sequence length="171" mass="19062">MHETKPTPPVFKIEPAAEKDWPWILGCMAEIAKESLGPGLDSASEDMIMRSVNLQADNIRGPKGFPNQAFIAKGKDGDNIGYIWMAETKEEFTSLPQAFVLDMYVKSEFRRLGVGKSLMKFAEAWALDRGLTRIALSVASGNEAAKRLYESLGYRTEAQRMAKPLEKRPPP</sequence>
<dbReference type="InterPro" id="IPR050832">
    <property type="entry name" value="Bact_Acetyltransf"/>
</dbReference>